<dbReference type="SUPFAM" id="SSF52200">
    <property type="entry name" value="Toll/Interleukin receptor TIR domain"/>
    <property type="match status" value="1"/>
</dbReference>
<dbReference type="GO" id="GO:0002224">
    <property type="term" value="P:toll-like receptor signaling pathway"/>
    <property type="evidence" value="ECO:0007669"/>
    <property type="project" value="InterPro"/>
</dbReference>
<comment type="caution">
    <text evidence="19">The sequence shown here is derived from an EMBL/GenBank/DDBJ whole genome shotgun (WGS) entry which is preliminary data.</text>
</comment>
<evidence type="ECO:0000256" key="14">
    <source>
        <dbReference type="ARBA" id="ARBA00023198"/>
    </source>
</evidence>
<dbReference type="PROSITE" id="PS51450">
    <property type="entry name" value="LRR"/>
    <property type="match status" value="4"/>
</dbReference>
<evidence type="ECO:0000256" key="2">
    <source>
        <dbReference type="ARBA" id="ARBA00009634"/>
    </source>
</evidence>
<dbReference type="FunFam" id="3.40.50.10140:FF:000001">
    <property type="entry name" value="Toll-like receptor 2"/>
    <property type="match status" value="1"/>
</dbReference>
<feature type="domain" description="TIR" evidence="18">
    <location>
        <begin position="584"/>
        <end position="727"/>
    </location>
</feature>
<evidence type="ECO:0000256" key="16">
    <source>
        <dbReference type="SAM" id="Phobius"/>
    </source>
</evidence>
<keyword evidence="3" id="KW-0399">Innate immunity</keyword>
<keyword evidence="6 17" id="KW-0732">Signal</keyword>
<dbReference type="Gene3D" id="3.40.50.10140">
    <property type="entry name" value="Toll/interleukin-1 receptor homology (TIR) domain"/>
    <property type="match status" value="1"/>
</dbReference>
<evidence type="ECO:0000256" key="5">
    <source>
        <dbReference type="ARBA" id="ARBA00022692"/>
    </source>
</evidence>
<dbReference type="PRINTS" id="PR01537">
    <property type="entry name" value="INTRLKN1R1F"/>
</dbReference>
<keyword evidence="9 16" id="KW-1133">Transmembrane helix</keyword>
<comment type="similarity">
    <text evidence="2">Belongs to the Toll-like receptor family.</text>
</comment>
<comment type="subcellular location">
    <subcellularLocation>
        <location evidence="1">Membrane</location>
        <topology evidence="1">Single-pass type I membrane protein</topology>
    </subcellularLocation>
</comment>
<dbReference type="GO" id="GO:0005886">
    <property type="term" value="C:plasma membrane"/>
    <property type="evidence" value="ECO:0007669"/>
    <property type="project" value="TreeGrafter"/>
</dbReference>
<dbReference type="AlphaFoldDB" id="A0A7L3LZ80"/>
<evidence type="ECO:0000256" key="10">
    <source>
        <dbReference type="ARBA" id="ARBA00023136"/>
    </source>
</evidence>
<feature type="chain" id="PRO_5029527300" evidence="17">
    <location>
        <begin position="19"/>
        <end position="729"/>
    </location>
</feature>
<dbReference type="Pfam" id="PF01582">
    <property type="entry name" value="TIR"/>
    <property type="match status" value="1"/>
</dbReference>
<evidence type="ECO:0000256" key="9">
    <source>
        <dbReference type="ARBA" id="ARBA00022989"/>
    </source>
</evidence>
<sequence length="729" mass="83846">MWRVWAIYMLLAANLSEEQMLKQTCPSCDATQLCNCSSMGLDVIPPGLTGKITTLNLAHNRIKHIRSQDLQQAVNLRVLLLQSNQINSIDEDAFHSLGKLELLNLSYNNLSHLSPAWFEHLFSLRHLQLQGNLYRDLGESSPFSSLRNLSYLHLGNLRFSTIRHGNFEGIELLNTLQIDGVNLGLYEPGSLKSIQKINHMIINLRNITVFSAIVRDLLHSVIWLEVREIKLEIEKESLVQNSTLPFRIRKLTFKDASFTDQYISRIIVLLKEITSLQEIEAIDCVLEGRGEWNIDEIARSGESLVERVTIVNVMIRNFHLFLDLDGMESQVNKLKSLTIASSRVFMVPCNLAKHFSSILYLDFHDNLLVNNRLDETVCEDAWPSLQTLNLSQNSLKSIKQTANSLSRLHKLINLDISQNNFGEIPDACEWPKDLKYLNLSSAQIPKLTACIPTTLEVLDVSANNLKEFGLQLPLLKELYLAKNQLKALPGAAPLPNLVAMSVRRNKLNRFSREEFEGAQVGAVHLSLMECHRSLVVSLICILVFLLILVLVALGYKYHAVWYLRMTWAWLQAKRKPKRAPPKDICYDAFVSYSENDSEWVENIMVRELEQACPPFRLCLHKRDFVPGKWIVDNIIDCIEKSHKTLFVLSEHFVQSEWCKYELDFSHFRLFDENNDAVILVLLEPIQSKAIPKRFCKLRKIMNTKTYLEWPPAEEQQERFWENLKEALKS</sequence>
<feature type="disulfide bond" evidence="15">
    <location>
        <begin position="428"/>
        <end position="450"/>
    </location>
</feature>
<protein>
    <submittedName>
        <fullName evidence="19">TLR21 protein</fullName>
    </submittedName>
</protein>
<evidence type="ECO:0000256" key="1">
    <source>
        <dbReference type="ARBA" id="ARBA00004479"/>
    </source>
</evidence>
<evidence type="ECO:0000313" key="19">
    <source>
        <dbReference type="EMBL" id="NXU59414.1"/>
    </source>
</evidence>
<keyword evidence="20" id="KW-1185">Reference proteome</keyword>
<feature type="non-terminal residue" evidence="19">
    <location>
        <position position="729"/>
    </location>
</feature>
<dbReference type="InterPro" id="IPR001611">
    <property type="entry name" value="Leu-rich_rpt"/>
</dbReference>
<evidence type="ECO:0000313" key="20">
    <source>
        <dbReference type="Proteomes" id="UP000582182"/>
    </source>
</evidence>
<keyword evidence="5 16" id="KW-0812">Transmembrane</keyword>
<dbReference type="Gene3D" id="3.80.10.10">
    <property type="entry name" value="Ribonuclease Inhibitor"/>
    <property type="match status" value="1"/>
</dbReference>
<keyword evidence="11 15" id="KW-1015">Disulfide bond</keyword>
<dbReference type="SUPFAM" id="SSF52058">
    <property type="entry name" value="L domain-like"/>
    <property type="match status" value="2"/>
</dbReference>
<dbReference type="OrthoDB" id="1081807at2759"/>
<keyword evidence="4" id="KW-0433">Leucine-rich repeat</keyword>
<dbReference type="PANTHER" id="PTHR24365">
    <property type="entry name" value="TOLL-LIKE RECEPTOR"/>
    <property type="match status" value="1"/>
</dbReference>
<accession>A0A7L3LZ80</accession>
<evidence type="ECO:0000256" key="3">
    <source>
        <dbReference type="ARBA" id="ARBA00022588"/>
    </source>
</evidence>
<dbReference type="GO" id="GO:0006954">
    <property type="term" value="P:inflammatory response"/>
    <property type="evidence" value="ECO:0007669"/>
    <property type="project" value="UniProtKB-KW"/>
</dbReference>
<dbReference type="PIRSF" id="PIRSF037595">
    <property type="entry name" value="Toll-like_receptor"/>
    <property type="match status" value="1"/>
</dbReference>
<dbReference type="Proteomes" id="UP000582182">
    <property type="component" value="Unassembled WGS sequence"/>
</dbReference>
<name>A0A7L3LZ80_9CHAR</name>
<dbReference type="GO" id="GO:0004888">
    <property type="term" value="F:transmembrane signaling receptor activity"/>
    <property type="evidence" value="ECO:0007669"/>
    <property type="project" value="InterPro"/>
</dbReference>
<keyword evidence="14" id="KW-0395">Inflammatory response</keyword>
<proteinExistence type="inferred from homology"/>
<evidence type="ECO:0000259" key="18">
    <source>
        <dbReference type="PROSITE" id="PS50104"/>
    </source>
</evidence>
<dbReference type="GO" id="GO:0045087">
    <property type="term" value="P:innate immune response"/>
    <property type="evidence" value="ECO:0007669"/>
    <property type="project" value="UniProtKB-KW"/>
</dbReference>
<dbReference type="InterPro" id="IPR017241">
    <property type="entry name" value="Toll-like_receptor"/>
</dbReference>
<feature type="transmembrane region" description="Helical" evidence="16">
    <location>
        <begin position="534"/>
        <end position="555"/>
    </location>
</feature>
<keyword evidence="12" id="KW-0675">Receptor</keyword>
<evidence type="ECO:0000256" key="12">
    <source>
        <dbReference type="ARBA" id="ARBA00023170"/>
    </source>
</evidence>
<feature type="non-terminal residue" evidence="19">
    <location>
        <position position="1"/>
    </location>
</feature>
<dbReference type="SMART" id="SM00369">
    <property type="entry name" value="LRR_TYP"/>
    <property type="match status" value="9"/>
</dbReference>
<dbReference type="GO" id="GO:0043235">
    <property type="term" value="C:receptor complex"/>
    <property type="evidence" value="ECO:0007669"/>
    <property type="project" value="TreeGrafter"/>
</dbReference>
<evidence type="ECO:0000256" key="13">
    <source>
        <dbReference type="ARBA" id="ARBA00023180"/>
    </source>
</evidence>
<keyword evidence="10 16" id="KW-0472">Membrane</keyword>
<dbReference type="PROSITE" id="PS50104">
    <property type="entry name" value="TIR"/>
    <property type="match status" value="1"/>
</dbReference>
<reference evidence="19 20" key="1">
    <citation type="submission" date="2019-09" db="EMBL/GenBank/DDBJ databases">
        <title>Bird 10,000 Genomes (B10K) Project - Family phase.</title>
        <authorList>
            <person name="Zhang G."/>
        </authorList>
    </citation>
    <scope>NUCLEOTIDE SEQUENCE [LARGE SCALE GENOMIC DNA]</scope>
    <source>
        <strain evidence="19">B10K-DU-029-46</strain>
    </source>
</reference>
<keyword evidence="7" id="KW-0677">Repeat</keyword>
<dbReference type="InterPro" id="IPR035897">
    <property type="entry name" value="Toll_tir_struct_dom_sf"/>
</dbReference>
<evidence type="ECO:0000256" key="11">
    <source>
        <dbReference type="ARBA" id="ARBA00023157"/>
    </source>
</evidence>
<feature type="signal peptide" evidence="17">
    <location>
        <begin position="1"/>
        <end position="18"/>
    </location>
</feature>
<dbReference type="SMART" id="SM00255">
    <property type="entry name" value="TIR"/>
    <property type="match status" value="1"/>
</dbReference>
<dbReference type="Pfam" id="PF13855">
    <property type="entry name" value="LRR_8"/>
    <property type="match status" value="2"/>
</dbReference>
<gene>
    <name evidence="19" type="primary">Tlr21</name>
    <name evidence="19" type="ORF">TURVEL_R11462</name>
</gene>
<dbReference type="EMBL" id="VZTY01034659">
    <property type="protein sequence ID" value="NXU59414.1"/>
    <property type="molecule type" value="Genomic_DNA"/>
</dbReference>
<keyword evidence="8" id="KW-0391">Immunity</keyword>
<evidence type="ECO:0000256" key="15">
    <source>
        <dbReference type="PIRSR" id="PIRSR037595-2"/>
    </source>
</evidence>
<keyword evidence="13" id="KW-0325">Glycoprotein</keyword>
<evidence type="ECO:0000256" key="8">
    <source>
        <dbReference type="ARBA" id="ARBA00022859"/>
    </source>
</evidence>
<feature type="disulfide bond" evidence="15">
    <location>
        <begin position="28"/>
        <end position="34"/>
    </location>
</feature>
<dbReference type="GO" id="GO:0042497">
    <property type="term" value="F:triacyl lipopeptide binding"/>
    <property type="evidence" value="ECO:0007669"/>
    <property type="project" value="TreeGrafter"/>
</dbReference>
<evidence type="ECO:0000256" key="17">
    <source>
        <dbReference type="SAM" id="SignalP"/>
    </source>
</evidence>
<dbReference type="InterPro" id="IPR032675">
    <property type="entry name" value="LRR_dom_sf"/>
</dbReference>
<dbReference type="InterPro" id="IPR003591">
    <property type="entry name" value="Leu-rich_rpt_typical-subtyp"/>
</dbReference>
<feature type="disulfide bond" evidence="15">
    <location>
        <begin position="349"/>
        <end position="378"/>
    </location>
</feature>
<evidence type="ECO:0000256" key="4">
    <source>
        <dbReference type="ARBA" id="ARBA00022614"/>
    </source>
</evidence>
<dbReference type="PANTHER" id="PTHR24365:SF17">
    <property type="entry name" value="TOLL-LIKE RECEPTOR 2"/>
    <property type="match status" value="1"/>
</dbReference>
<evidence type="ECO:0000256" key="6">
    <source>
        <dbReference type="ARBA" id="ARBA00022729"/>
    </source>
</evidence>
<organism evidence="19 20">
    <name type="scientific">Turnix velox</name>
    <name type="common">Little buttonquail</name>
    <dbReference type="NCBI Taxonomy" id="2529409"/>
    <lineage>
        <taxon>Eukaryota</taxon>
        <taxon>Metazoa</taxon>
        <taxon>Chordata</taxon>
        <taxon>Craniata</taxon>
        <taxon>Vertebrata</taxon>
        <taxon>Euteleostomi</taxon>
        <taxon>Archelosauria</taxon>
        <taxon>Archosauria</taxon>
        <taxon>Dinosauria</taxon>
        <taxon>Saurischia</taxon>
        <taxon>Theropoda</taxon>
        <taxon>Coelurosauria</taxon>
        <taxon>Aves</taxon>
        <taxon>Neognathae</taxon>
        <taxon>Neoaves</taxon>
        <taxon>Charadriiformes</taxon>
        <taxon>Turnicidae</taxon>
        <taxon>Turnix</taxon>
    </lineage>
</organism>
<evidence type="ECO:0000256" key="7">
    <source>
        <dbReference type="ARBA" id="ARBA00022737"/>
    </source>
</evidence>
<dbReference type="InterPro" id="IPR000157">
    <property type="entry name" value="TIR_dom"/>
</dbReference>